<comment type="caution">
    <text evidence="3">The sequence shown here is derived from an EMBL/GenBank/DDBJ whole genome shotgun (WGS) entry which is preliminary data.</text>
</comment>
<name>A0A3L7K1N4_9BACI</name>
<keyword evidence="1" id="KW-0812">Transmembrane</keyword>
<gene>
    <name evidence="3" type="ORF">D9X91_08235</name>
</gene>
<evidence type="ECO:0000259" key="2">
    <source>
        <dbReference type="Pfam" id="PF16107"/>
    </source>
</evidence>
<accession>A0A3L7K1N4</accession>
<dbReference type="OrthoDB" id="2352542at2"/>
<organism evidence="3 4">
    <name type="scientific">Falsibacillus albus</name>
    <dbReference type="NCBI Taxonomy" id="2478915"/>
    <lineage>
        <taxon>Bacteria</taxon>
        <taxon>Bacillati</taxon>
        <taxon>Bacillota</taxon>
        <taxon>Bacilli</taxon>
        <taxon>Bacillales</taxon>
        <taxon>Bacillaceae</taxon>
        <taxon>Falsibacillus</taxon>
    </lineage>
</organism>
<dbReference type="AlphaFoldDB" id="A0A3L7K1N4"/>
<dbReference type="Proteomes" id="UP000276770">
    <property type="component" value="Unassembled WGS sequence"/>
</dbReference>
<evidence type="ECO:0000256" key="1">
    <source>
        <dbReference type="SAM" id="Phobius"/>
    </source>
</evidence>
<protein>
    <submittedName>
        <fullName evidence="3">DUF4825 domain-containing protein</fullName>
    </submittedName>
</protein>
<evidence type="ECO:0000313" key="3">
    <source>
        <dbReference type="EMBL" id="RLQ96264.1"/>
    </source>
</evidence>
<dbReference type="RefSeq" id="WP_121680117.1">
    <property type="nucleotide sequence ID" value="NZ_RCVZ01000004.1"/>
</dbReference>
<feature type="transmembrane region" description="Helical" evidence="1">
    <location>
        <begin position="53"/>
        <end position="73"/>
    </location>
</feature>
<keyword evidence="1" id="KW-1133">Transmembrane helix</keyword>
<proteinExistence type="predicted"/>
<keyword evidence="4" id="KW-1185">Reference proteome</keyword>
<reference evidence="3 4" key="1">
    <citation type="submission" date="2018-10" db="EMBL/GenBank/DDBJ databases">
        <title>Falsibacillus sp. genome draft.</title>
        <authorList>
            <person name="Shi S."/>
        </authorList>
    </citation>
    <scope>NUCLEOTIDE SEQUENCE [LARGE SCALE GENOMIC DNA]</scope>
    <source>
        <strain evidence="3 4">GY 10110</strain>
    </source>
</reference>
<dbReference type="InterPro" id="IPR032250">
    <property type="entry name" value="DUF4825"/>
</dbReference>
<dbReference type="Pfam" id="PF16107">
    <property type="entry name" value="DUF4825"/>
    <property type="match status" value="1"/>
</dbReference>
<sequence>MGRERIDIDQEIKNMPKPALEPEKKKKMLKAVLSSEENSIMDRKKRRWILPSWQLIAGTAAFLLVCFFAITGLNGNHYNGSSKSIEIAGEHINLVELSKERTPYVGENSKVGQIVYSLPGADFVSEISLQTKKHPFGLTVNYGSKQNSTKKKEEFETYWKNGLEEKALMNATSFFILIDNVEEININISTEVPQHFTFNRKQLDDFYGRDLRQYGKDPELWKSEVFDHKLNHPEKIEKLFQNMQ</sequence>
<feature type="domain" description="DUF4825" evidence="2">
    <location>
        <begin position="97"/>
        <end position="191"/>
    </location>
</feature>
<evidence type="ECO:0000313" key="4">
    <source>
        <dbReference type="Proteomes" id="UP000276770"/>
    </source>
</evidence>
<dbReference type="EMBL" id="RCVZ01000004">
    <property type="protein sequence ID" value="RLQ96264.1"/>
    <property type="molecule type" value="Genomic_DNA"/>
</dbReference>
<keyword evidence="1" id="KW-0472">Membrane</keyword>